<reference evidence="2 4" key="1">
    <citation type="submission" date="2015-11" db="EMBL/GenBank/DDBJ databases">
        <title>Genomic analysis of 38 Legionella species identifies large and diverse effector repertoires.</title>
        <authorList>
            <person name="Burstein D."/>
            <person name="Amaro F."/>
            <person name="Zusman T."/>
            <person name="Lifshitz Z."/>
            <person name="Cohen O."/>
            <person name="Gilbert J.A."/>
            <person name="Pupko T."/>
            <person name="Shuman H.A."/>
            <person name="Segal G."/>
        </authorList>
    </citation>
    <scope>NUCLEOTIDE SEQUENCE [LARGE SCALE GENOMIC DNA]</scope>
    <source>
        <strain evidence="2 4">SC-18-C9</strain>
    </source>
</reference>
<gene>
    <name evidence="2" type="ORF">Lstg_1370</name>
    <name evidence="3" type="ORF">NCTC11991_00757</name>
</gene>
<evidence type="ECO:0000256" key="1">
    <source>
        <dbReference type="SAM" id="Phobius"/>
    </source>
</evidence>
<name>A0A378L5Y8_9GAMM</name>
<organism evidence="3 5">
    <name type="scientific">Legionella steigerwaltii</name>
    <dbReference type="NCBI Taxonomy" id="460"/>
    <lineage>
        <taxon>Bacteria</taxon>
        <taxon>Pseudomonadati</taxon>
        <taxon>Pseudomonadota</taxon>
        <taxon>Gammaproteobacteria</taxon>
        <taxon>Legionellales</taxon>
        <taxon>Legionellaceae</taxon>
        <taxon>Legionella</taxon>
    </lineage>
</organism>
<feature type="transmembrane region" description="Helical" evidence="1">
    <location>
        <begin position="38"/>
        <end position="61"/>
    </location>
</feature>
<sequence length="102" mass="11675">MESTIEIIGYLACCLVLATFYVKRILTLRLIAICSNVAFILYALGSTLYPIFVLHSLLLPLNLYRIFEIKRGTLRLNHLSVEPIRSSENEANSSNKWLRNCK</sequence>
<evidence type="ECO:0000313" key="4">
    <source>
        <dbReference type="Proteomes" id="UP000054820"/>
    </source>
</evidence>
<dbReference type="Proteomes" id="UP000054820">
    <property type="component" value="Unassembled WGS sequence"/>
</dbReference>
<evidence type="ECO:0000313" key="2">
    <source>
        <dbReference type="EMBL" id="KTD78089.1"/>
    </source>
</evidence>
<dbReference type="Proteomes" id="UP000255110">
    <property type="component" value="Unassembled WGS sequence"/>
</dbReference>
<evidence type="ECO:0000313" key="5">
    <source>
        <dbReference type="Proteomes" id="UP000255110"/>
    </source>
</evidence>
<dbReference type="AlphaFoldDB" id="A0A378L5Y8"/>
<proteinExistence type="predicted"/>
<reference evidence="3 5" key="2">
    <citation type="submission" date="2018-06" db="EMBL/GenBank/DDBJ databases">
        <authorList>
            <consortium name="Pathogen Informatics"/>
            <person name="Doyle S."/>
        </authorList>
    </citation>
    <scope>NUCLEOTIDE SEQUENCE [LARGE SCALE GENOMIC DNA]</scope>
    <source>
        <strain evidence="3 5">NCTC11991</strain>
    </source>
</reference>
<protein>
    <submittedName>
        <fullName evidence="3">Uncharacterized protein</fullName>
    </submittedName>
</protein>
<feature type="transmembrane region" description="Helical" evidence="1">
    <location>
        <begin position="7"/>
        <end position="26"/>
    </location>
</feature>
<dbReference type="EMBL" id="LNYZ01000010">
    <property type="protein sequence ID" value="KTD78089.1"/>
    <property type="molecule type" value="Genomic_DNA"/>
</dbReference>
<evidence type="ECO:0000313" key="3">
    <source>
        <dbReference type="EMBL" id="STY22174.1"/>
    </source>
</evidence>
<keyword evidence="1" id="KW-1133">Transmembrane helix</keyword>
<keyword evidence="1" id="KW-0472">Membrane</keyword>
<dbReference type="RefSeq" id="WP_238585392.1">
    <property type="nucleotide sequence ID" value="NZ_CAAAIO010000012.1"/>
</dbReference>
<accession>A0A378L5Y8</accession>
<dbReference type="STRING" id="460.Lstg_1370"/>
<keyword evidence="4" id="KW-1185">Reference proteome</keyword>
<dbReference type="EMBL" id="UGOY01000001">
    <property type="protein sequence ID" value="STY22174.1"/>
    <property type="molecule type" value="Genomic_DNA"/>
</dbReference>
<keyword evidence="1" id="KW-0812">Transmembrane</keyword>